<name>A0A8S1HEL0_9PELO</name>
<keyword evidence="3" id="KW-1185">Reference proteome</keyword>
<accession>A0A8S1HEL0</accession>
<feature type="compositionally biased region" description="Basic residues" evidence="1">
    <location>
        <begin position="76"/>
        <end position="97"/>
    </location>
</feature>
<dbReference type="EMBL" id="CAJGYM010000030">
    <property type="protein sequence ID" value="CAD6192831.1"/>
    <property type="molecule type" value="Genomic_DNA"/>
</dbReference>
<dbReference type="Proteomes" id="UP000835052">
    <property type="component" value="Unassembled WGS sequence"/>
</dbReference>
<feature type="region of interest" description="Disordered" evidence="1">
    <location>
        <begin position="1"/>
        <end position="105"/>
    </location>
</feature>
<feature type="compositionally biased region" description="Polar residues" evidence="1">
    <location>
        <begin position="49"/>
        <end position="59"/>
    </location>
</feature>
<comment type="caution">
    <text evidence="2">The sequence shown here is derived from an EMBL/GenBank/DDBJ whole genome shotgun (WGS) entry which is preliminary data.</text>
</comment>
<reference evidence="2" key="1">
    <citation type="submission" date="2020-10" db="EMBL/GenBank/DDBJ databases">
        <authorList>
            <person name="Kikuchi T."/>
        </authorList>
    </citation>
    <scope>NUCLEOTIDE SEQUENCE</scope>
    <source>
        <strain evidence="2">NKZ352</strain>
    </source>
</reference>
<evidence type="ECO:0000256" key="1">
    <source>
        <dbReference type="SAM" id="MobiDB-lite"/>
    </source>
</evidence>
<feature type="compositionally biased region" description="Basic and acidic residues" evidence="1">
    <location>
        <begin position="1"/>
        <end position="17"/>
    </location>
</feature>
<gene>
    <name evidence="2" type="ORF">CAUJ_LOCUS8750</name>
</gene>
<protein>
    <submittedName>
        <fullName evidence="2">Uncharacterized protein</fullName>
    </submittedName>
</protein>
<dbReference type="AlphaFoldDB" id="A0A8S1HEL0"/>
<proteinExistence type="predicted"/>
<feature type="compositionally biased region" description="Basic and acidic residues" evidence="1">
    <location>
        <begin position="25"/>
        <end position="34"/>
    </location>
</feature>
<sequence length="198" mass="22987">MNWAHEKSPNFKKREDPFAAGDYSRGSDNHKMDSSVDWAPSIEEDELTNSKSAKPSPSETMREKKFNSATTSNRTSQRKYKPYTRRNGRFHSRRSNRPHASTRNEKTKFVVPKCAECKGGHMGTCSLLQFDRKSIKMCSNCNEGPHIYSHCLKEKSIFSGYGLQLFRSFVYGTDDLYIETFFDSQKKEIDYPESFFRK</sequence>
<organism evidence="2 3">
    <name type="scientific">Caenorhabditis auriculariae</name>
    <dbReference type="NCBI Taxonomy" id="2777116"/>
    <lineage>
        <taxon>Eukaryota</taxon>
        <taxon>Metazoa</taxon>
        <taxon>Ecdysozoa</taxon>
        <taxon>Nematoda</taxon>
        <taxon>Chromadorea</taxon>
        <taxon>Rhabditida</taxon>
        <taxon>Rhabditina</taxon>
        <taxon>Rhabditomorpha</taxon>
        <taxon>Rhabditoidea</taxon>
        <taxon>Rhabditidae</taxon>
        <taxon>Peloderinae</taxon>
        <taxon>Caenorhabditis</taxon>
    </lineage>
</organism>
<evidence type="ECO:0000313" key="3">
    <source>
        <dbReference type="Proteomes" id="UP000835052"/>
    </source>
</evidence>
<evidence type="ECO:0000313" key="2">
    <source>
        <dbReference type="EMBL" id="CAD6192831.1"/>
    </source>
</evidence>